<proteinExistence type="predicted"/>
<dbReference type="PANTHER" id="PTHR33064:SF37">
    <property type="entry name" value="RIBONUCLEASE H"/>
    <property type="match status" value="1"/>
</dbReference>
<dbReference type="PANTHER" id="PTHR33064">
    <property type="entry name" value="POL PROTEIN"/>
    <property type="match status" value="1"/>
</dbReference>
<dbReference type="InterPro" id="IPR043128">
    <property type="entry name" value="Rev_trsase/Diguanyl_cyclase"/>
</dbReference>
<evidence type="ECO:0000256" key="3">
    <source>
        <dbReference type="SAM" id="MobiDB-lite"/>
    </source>
</evidence>
<dbReference type="InterPro" id="IPR043502">
    <property type="entry name" value="DNA/RNA_pol_sf"/>
</dbReference>
<dbReference type="InterPro" id="IPR051320">
    <property type="entry name" value="Viral_Replic_Matur_Polypro"/>
</dbReference>
<dbReference type="AlphaFoldDB" id="A0A8H7K5G4"/>
<dbReference type="EMBL" id="JADCTT010000015">
    <property type="protein sequence ID" value="KAF9744167.1"/>
    <property type="molecule type" value="Genomic_DNA"/>
</dbReference>
<sequence>MPTRTLASVGFKGLELLTADGKHTLVENFVEVQVATMGIKKDIWMIVRRKMDAGDKPAVLLGLPWLYAVDAVFRIRRGEIEIGDVSIGDCRCVIQGPTWVLSKTQKLILSPQLPSTKVNSRDSIDVQPPSAASSGGKDSEFEDESDDDIEEIGSVKDEEVLSSALRAHPHCVWRPRGWSVRVLYVGNGRLSDWSAEPVMVVKDEDDPNVWAEQRLTTNYSKVEEKLPATLTPLMAELHDKLSDPRIGSSSQFDLKHAYWSISVHPNHRHVFAFNSAAHSLTELVKIAIGPIPKPLPEPSLLILSDPSGLVPLDSYMDGMFCKHENFETQWAFIRDHLLPRFLWSLLELSFKKVRLGFDAITAIGWEHQIGGKMFIKKARVEKLRNWPTPRDPTGVRAFLGALNPTQRWIKNCAEIARPLTRLTGNVDWIWAVSPRCTGFPRSGVQLSNPASINSLMIGRINEPGKSPP</sequence>
<name>A0A8H7K5G4_BIOOC</name>
<protein>
    <recommendedName>
        <fullName evidence="6">Reverse transcriptase domain-containing protein</fullName>
    </recommendedName>
</protein>
<feature type="region of interest" description="Disordered" evidence="3">
    <location>
        <begin position="115"/>
        <end position="147"/>
    </location>
</feature>
<organism evidence="4 5">
    <name type="scientific">Bionectria ochroleuca</name>
    <name type="common">Gliocladium roseum</name>
    <dbReference type="NCBI Taxonomy" id="29856"/>
    <lineage>
        <taxon>Eukaryota</taxon>
        <taxon>Fungi</taxon>
        <taxon>Dikarya</taxon>
        <taxon>Ascomycota</taxon>
        <taxon>Pezizomycotina</taxon>
        <taxon>Sordariomycetes</taxon>
        <taxon>Hypocreomycetidae</taxon>
        <taxon>Hypocreales</taxon>
        <taxon>Bionectriaceae</taxon>
        <taxon>Clonostachys</taxon>
    </lineage>
</organism>
<evidence type="ECO:0000313" key="5">
    <source>
        <dbReference type="Proteomes" id="UP000616885"/>
    </source>
</evidence>
<evidence type="ECO:0008006" key="6">
    <source>
        <dbReference type="Google" id="ProtNLM"/>
    </source>
</evidence>
<keyword evidence="2" id="KW-0496">Mitochondrion</keyword>
<evidence type="ECO:0000256" key="2">
    <source>
        <dbReference type="ARBA" id="ARBA00023128"/>
    </source>
</evidence>
<evidence type="ECO:0000256" key="1">
    <source>
        <dbReference type="ARBA" id="ARBA00004173"/>
    </source>
</evidence>
<accession>A0A8H7K5G4</accession>
<evidence type="ECO:0000313" key="4">
    <source>
        <dbReference type="EMBL" id="KAF9744167.1"/>
    </source>
</evidence>
<dbReference type="Gene3D" id="3.10.10.10">
    <property type="entry name" value="HIV Type 1 Reverse Transcriptase, subunit A, domain 1"/>
    <property type="match status" value="1"/>
</dbReference>
<comment type="subcellular location">
    <subcellularLocation>
        <location evidence="1">Mitochondrion</location>
    </subcellularLocation>
</comment>
<dbReference type="SUPFAM" id="SSF56672">
    <property type="entry name" value="DNA/RNA polymerases"/>
    <property type="match status" value="1"/>
</dbReference>
<dbReference type="GO" id="GO:0005739">
    <property type="term" value="C:mitochondrion"/>
    <property type="evidence" value="ECO:0007669"/>
    <property type="project" value="UniProtKB-SubCell"/>
</dbReference>
<dbReference type="Proteomes" id="UP000616885">
    <property type="component" value="Unassembled WGS sequence"/>
</dbReference>
<comment type="caution">
    <text evidence="4">The sequence shown here is derived from an EMBL/GenBank/DDBJ whole genome shotgun (WGS) entry which is preliminary data.</text>
</comment>
<reference evidence="4" key="1">
    <citation type="submission" date="2020-10" db="EMBL/GenBank/DDBJ databases">
        <title>High-Quality Genome Resource of Clonostachys rosea strain S41 by Oxford Nanopore Long-Read Sequencing.</title>
        <authorList>
            <person name="Wang H."/>
        </authorList>
    </citation>
    <scope>NUCLEOTIDE SEQUENCE</scope>
    <source>
        <strain evidence="4">S41</strain>
    </source>
</reference>
<gene>
    <name evidence="4" type="ORF">IM811_005747</name>
</gene>
<dbReference type="Gene3D" id="3.30.70.270">
    <property type="match status" value="2"/>
</dbReference>